<dbReference type="STRING" id="870242.cpu_21540"/>
<keyword evidence="1" id="KW-0472">Membrane</keyword>
<feature type="transmembrane region" description="Helical" evidence="1">
    <location>
        <begin position="118"/>
        <end position="137"/>
    </location>
</feature>
<keyword evidence="3" id="KW-1185">Reference proteome</keyword>
<proteinExistence type="predicted"/>
<accession>A0A1L8CXP8</accession>
<name>A0A1L8CXP8_9THEO</name>
<sequence length="146" mass="17623">MFWYIYFLFNLLLIIIFLRKRQKINILPGIFALLLMFMVDTAAVKLKLYVFYGKPQFYNLPLFYLLSGFLLGIIYWGFKPSIKWLWLYIPVISLLFTGVESLAQLFKVYRHLNWKYSYSFILNIFALVEVTALVYYWKYLFSKKGN</sequence>
<reference evidence="3" key="1">
    <citation type="submission" date="2016-12" db="EMBL/GenBank/DDBJ databases">
        <title>Draft Genome Sequences od Carboxydothermus pertinax and islandicus, Hydrogenogenic Carboxydotrophic Bacteria.</title>
        <authorList>
            <person name="Fukuyama Y."/>
            <person name="Ohmae K."/>
            <person name="Yoneda Y."/>
            <person name="Yoshida T."/>
            <person name="Sako Y."/>
        </authorList>
    </citation>
    <scope>NUCLEOTIDE SEQUENCE [LARGE SCALE GENOMIC DNA]</scope>
    <source>
        <strain evidence="3">Ug1</strain>
    </source>
</reference>
<protein>
    <submittedName>
        <fullName evidence="2">Uncharacterized protein</fullName>
    </submittedName>
</protein>
<dbReference type="Proteomes" id="UP000187485">
    <property type="component" value="Unassembled WGS sequence"/>
</dbReference>
<dbReference type="OrthoDB" id="1725623at2"/>
<evidence type="ECO:0000256" key="1">
    <source>
        <dbReference type="SAM" id="Phobius"/>
    </source>
</evidence>
<feature type="transmembrane region" description="Helical" evidence="1">
    <location>
        <begin position="29"/>
        <end position="52"/>
    </location>
</feature>
<gene>
    <name evidence="2" type="ORF">cpu_21540</name>
</gene>
<comment type="caution">
    <text evidence="2">The sequence shown here is derived from an EMBL/GenBank/DDBJ whole genome shotgun (WGS) entry which is preliminary data.</text>
</comment>
<feature type="transmembrane region" description="Helical" evidence="1">
    <location>
        <begin position="85"/>
        <end position="106"/>
    </location>
</feature>
<dbReference type="RefSeq" id="WP_075860037.1">
    <property type="nucleotide sequence ID" value="NZ_BDJK01000055.1"/>
</dbReference>
<dbReference type="EMBL" id="BDJK01000055">
    <property type="protein sequence ID" value="GAV23644.1"/>
    <property type="molecule type" value="Genomic_DNA"/>
</dbReference>
<keyword evidence="1" id="KW-1133">Transmembrane helix</keyword>
<feature type="transmembrane region" description="Helical" evidence="1">
    <location>
        <begin position="6"/>
        <end position="22"/>
    </location>
</feature>
<organism evidence="2 3">
    <name type="scientific">Carboxydothermus pertinax</name>
    <dbReference type="NCBI Taxonomy" id="870242"/>
    <lineage>
        <taxon>Bacteria</taxon>
        <taxon>Bacillati</taxon>
        <taxon>Bacillota</taxon>
        <taxon>Clostridia</taxon>
        <taxon>Thermoanaerobacterales</taxon>
        <taxon>Thermoanaerobacteraceae</taxon>
        <taxon>Carboxydothermus</taxon>
    </lineage>
</organism>
<dbReference type="AlphaFoldDB" id="A0A1L8CXP8"/>
<evidence type="ECO:0000313" key="2">
    <source>
        <dbReference type="EMBL" id="GAV23644.1"/>
    </source>
</evidence>
<evidence type="ECO:0000313" key="3">
    <source>
        <dbReference type="Proteomes" id="UP000187485"/>
    </source>
</evidence>
<feature type="transmembrane region" description="Helical" evidence="1">
    <location>
        <begin position="58"/>
        <end position="78"/>
    </location>
</feature>
<keyword evidence="1" id="KW-0812">Transmembrane</keyword>